<evidence type="ECO:0000256" key="2">
    <source>
        <dbReference type="ARBA" id="ARBA00022801"/>
    </source>
</evidence>
<dbReference type="EMBL" id="PDOD01000003">
    <property type="protein sequence ID" value="PYZ92857.1"/>
    <property type="molecule type" value="Genomic_DNA"/>
</dbReference>
<dbReference type="InterPro" id="IPR015797">
    <property type="entry name" value="NUDIX_hydrolase-like_dom_sf"/>
</dbReference>
<dbReference type="PROSITE" id="PS51462">
    <property type="entry name" value="NUDIX"/>
    <property type="match status" value="1"/>
</dbReference>
<evidence type="ECO:0000313" key="5">
    <source>
        <dbReference type="Proteomes" id="UP000248214"/>
    </source>
</evidence>
<reference evidence="4 5" key="1">
    <citation type="submission" date="2017-10" db="EMBL/GenBank/DDBJ databases">
        <title>Bacillus sp. nov., a halophilic bacterium isolated from a Keqin Lake.</title>
        <authorList>
            <person name="Wang H."/>
        </authorList>
    </citation>
    <scope>NUCLEOTIDE SEQUENCE [LARGE SCALE GENOMIC DNA]</scope>
    <source>
        <strain evidence="4 5">KQ-12</strain>
    </source>
</reference>
<dbReference type="Proteomes" id="UP000248214">
    <property type="component" value="Unassembled WGS sequence"/>
</dbReference>
<comment type="caution">
    <text evidence="4">The sequence shown here is derived from an EMBL/GenBank/DDBJ whole genome shotgun (WGS) entry which is preliminary data.</text>
</comment>
<dbReference type="PANTHER" id="PTHR43046">
    <property type="entry name" value="GDP-MANNOSE MANNOSYL HYDROLASE"/>
    <property type="match status" value="1"/>
</dbReference>
<keyword evidence="2 4" id="KW-0378">Hydrolase</keyword>
<organism evidence="4 5">
    <name type="scientific">Salipaludibacillus keqinensis</name>
    <dbReference type="NCBI Taxonomy" id="2045207"/>
    <lineage>
        <taxon>Bacteria</taxon>
        <taxon>Bacillati</taxon>
        <taxon>Bacillota</taxon>
        <taxon>Bacilli</taxon>
        <taxon>Bacillales</taxon>
        <taxon>Bacillaceae</taxon>
    </lineage>
</organism>
<dbReference type="RefSeq" id="WP_110610405.1">
    <property type="nucleotide sequence ID" value="NZ_PDOD01000003.1"/>
</dbReference>
<dbReference type="Pfam" id="PF00293">
    <property type="entry name" value="NUDIX"/>
    <property type="match status" value="1"/>
</dbReference>
<dbReference type="Gene3D" id="3.90.79.10">
    <property type="entry name" value="Nucleoside Triphosphate Pyrophosphohydrolase"/>
    <property type="match status" value="1"/>
</dbReference>
<evidence type="ECO:0000259" key="3">
    <source>
        <dbReference type="PROSITE" id="PS51462"/>
    </source>
</evidence>
<keyword evidence="5" id="KW-1185">Reference proteome</keyword>
<dbReference type="CDD" id="cd18886">
    <property type="entry name" value="NUDIX_MutT_Nudt1"/>
    <property type="match status" value="1"/>
</dbReference>
<proteinExistence type="predicted"/>
<sequence>MQRVTNCILTKNDQVLMLKKPSRGWWVAPGGKMELRESIVESVTREFKEETGISINHPQLRGIFTIVIEDQGKVINEWMMFTFQATNGSGTMLPQSPEGELAWKSVEEISQLPMAVGDYQIFEHVLHKNGLIYGTFTYNGNLDLLSYRLEAEGEPIKQFKV</sequence>
<dbReference type="PANTHER" id="PTHR43046:SF14">
    <property type="entry name" value="MUTT_NUDIX FAMILY PROTEIN"/>
    <property type="match status" value="1"/>
</dbReference>
<accession>A0A323TH11</accession>
<dbReference type="InterPro" id="IPR000086">
    <property type="entry name" value="NUDIX_hydrolase_dom"/>
</dbReference>
<comment type="cofactor">
    <cofactor evidence="1">
        <name>Mg(2+)</name>
        <dbReference type="ChEBI" id="CHEBI:18420"/>
    </cofactor>
</comment>
<dbReference type="OrthoDB" id="9800186at2"/>
<protein>
    <submittedName>
        <fullName evidence="4">NUDIX hydrolase</fullName>
    </submittedName>
</protein>
<feature type="domain" description="Nudix hydrolase" evidence="3">
    <location>
        <begin position="1"/>
        <end position="127"/>
    </location>
</feature>
<name>A0A323TH11_9BACI</name>
<evidence type="ECO:0000256" key="1">
    <source>
        <dbReference type="ARBA" id="ARBA00001946"/>
    </source>
</evidence>
<gene>
    <name evidence="4" type="ORF">CR194_14525</name>
</gene>
<evidence type="ECO:0000313" key="4">
    <source>
        <dbReference type="EMBL" id="PYZ92857.1"/>
    </source>
</evidence>
<dbReference type="AlphaFoldDB" id="A0A323TH11"/>
<dbReference type="SUPFAM" id="SSF55811">
    <property type="entry name" value="Nudix"/>
    <property type="match status" value="1"/>
</dbReference>
<dbReference type="GO" id="GO:0016787">
    <property type="term" value="F:hydrolase activity"/>
    <property type="evidence" value="ECO:0007669"/>
    <property type="project" value="UniProtKB-KW"/>
</dbReference>